<dbReference type="Gene3D" id="3.40.109.10">
    <property type="entry name" value="NADH Oxidase"/>
    <property type="match status" value="1"/>
</dbReference>
<comment type="caution">
    <text evidence="4">The sequence shown here is derived from an EMBL/GenBank/DDBJ whole genome shotgun (WGS) entry which is preliminary data.</text>
</comment>
<gene>
    <name evidence="4" type="ORF">LN736_05635</name>
</gene>
<protein>
    <submittedName>
        <fullName evidence="4">Nitroreductase</fullName>
    </submittedName>
</protein>
<dbReference type="Pfam" id="PF00881">
    <property type="entry name" value="Nitroreductase"/>
    <property type="match status" value="1"/>
</dbReference>
<dbReference type="RefSeq" id="WP_150357412.1">
    <property type="nucleotide sequence ID" value="NZ_JAJJPB010000004.1"/>
</dbReference>
<comment type="similarity">
    <text evidence="1">Belongs to the nitroreductase family.</text>
</comment>
<proteinExistence type="inferred from homology"/>
<dbReference type="InterPro" id="IPR000415">
    <property type="entry name" value="Nitroreductase-like"/>
</dbReference>
<accession>A0ABS8N3H2</accession>
<keyword evidence="5" id="KW-1185">Reference proteome</keyword>
<dbReference type="EMBL" id="JAJJPB010000004">
    <property type="protein sequence ID" value="MCC9294355.1"/>
    <property type="molecule type" value="Genomic_DNA"/>
</dbReference>
<dbReference type="SUPFAM" id="SSF55469">
    <property type="entry name" value="FMN-dependent nitroreductase-like"/>
    <property type="match status" value="1"/>
</dbReference>
<name>A0ABS8N3H2_9CLOT</name>
<dbReference type="Proteomes" id="UP001165422">
    <property type="component" value="Unassembled WGS sequence"/>
</dbReference>
<dbReference type="CDD" id="cd02136">
    <property type="entry name" value="PnbA_NfnB-like"/>
    <property type="match status" value="1"/>
</dbReference>
<evidence type="ECO:0000259" key="3">
    <source>
        <dbReference type="Pfam" id="PF00881"/>
    </source>
</evidence>
<dbReference type="PANTHER" id="PTHR43673">
    <property type="entry name" value="NAD(P)H NITROREDUCTASE YDGI-RELATED"/>
    <property type="match status" value="1"/>
</dbReference>
<evidence type="ECO:0000256" key="1">
    <source>
        <dbReference type="ARBA" id="ARBA00007118"/>
    </source>
</evidence>
<evidence type="ECO:0000256" key="2">
    <source>
        <dbReference type="ARBA" id="ARBA00023002"/>
    </source>
</evidence>
<evidence type="ECO:0000313" key="5">
    <source>
        <dbReference type="Proteomes" id="UP001165422"/>
    </source>
</evidence>
<organism evidence="4 5">
    <name type="scientific">Clostridium aromativorans</name>
    <dbReference type="NCBI Taxonomy" id="2836848"/>
    <lineage>
        <taxon>Bacteria</taxon>
        <taxon>Bacillati</taxon>
        <taxon>Bacillota</taxon>
        <taxon>Clostridia</taxon>
        <taxon>Eubacteriales</taxon>
        <taxon>Clostridiaceae</taxon>
        <taxon>Clostridium</taxon>
    </lineage>
</organism>
<sequence length="174" mass="19054">MVEEPLQVLKTRRSCRKYQQKQIKKEELDAILEAGTYAPTGMGKQSPIIIVIQDRETITKISKLNAAIMGNTSDPFYGAPTLLVVFADRKAATYVEDGALVIGNMLNAAHAIGVDSCFVYRAKEVFETEEGKALLKKWGVQEDYVGVGNCILGYAAEGGIAPAAPRKKDYIIRV</sequence>
<reference evidence="4" key="1">
    <citation type="submission" date="2021-11" db="EMBL/GenBank/DDBJ databases">
        <authorList>
            <person name="Qingchun L."/>
            <person name="Dong Z."/>
            <person name="Zongwei Q."/>
            <person name="Jia Z."/>
            <person name="Duotao L."/>
        </authorList>
    </citation>
    <scope>NUCLEOTIDE SEQUENCE</scope>
    <source>
        <strain evidence="4">WLY-B-L2</strain>
    </source>
</reference>
<keyword evidence="2" id="KW-0560">Oxidoreductase</keyword>
<feature type="domain" description="Nitroreductase" evidence="3">
    <location>
        <begin position="9"/>
        <end position="66"/>
    </location>
</feature>
<evidence type="ECO:0000313" key="4">
    <source>
        <dbReference type="EMBL" id="MCC9294355.1"/>
    </source>
</evidence>
<dbReference type="InterPro" id="IPR029479">
    <property type="entry name" value="Nitroreductase"/>
</dbReference>
<dbReference type="PANTHER" id="PTHR43673:SF10">
    <property type="entry name" value="NADH DEHYDROGENASE_NAD(P)H NITROREDUCTASE XCC3605-RELATED"/>
    <property type="match status" value="1"/>
</dbReference>